<dbReference type="Gene3D" id="3.40.50.2000">
    <property type="entry name" value="Glycogen Phosphorylase B"/>
    <property type="match status" value="2"/>
</dbReference>
<keyword evidence="1" id="KW-0808">Transferase</keyword>
<dbReference type="Pfam" id="PF00534">
    <property type="entry name" value="Glycos_transf_1"/>
    <property type="match status" value="1"/>
</dbReference>
<dbReference type="SUPFAM" id="SSF53756">
    <property type="entry name" value="UDP-Glycosyltransferase/glycogen phosphorylase"/>
    <property type="match status" value="1"/>
</dbReference>
<organism evidence="3 4">
    <name type="scientific">Mucilaginibacter rigui</name>
    <dbReference type="NCBI Taxonomy" id="534635"/>
    <lineage>
        <taxon>Bacteria</taxon>
        <taxon>Pseudomonadati</taxon>
        <taxon>Bacteroidota</taxon>
        <taxon>Sphingobacteriia</taxon>
        <taxon>Sphingobacteriales</taxon>
        <taxon>Sphingobacteriaceae</taxon>
        <taxon>Mucilaginibacter</taxon>
    </lineage>
</organism>
<name>A0ABR7X6P6_9SPHI</name>
<dbReference type="CDD" id="cd03801">
    <property type="entry name" value="GT4_PimA-like"/>
    <property type="match status" value="1"/>
</dbReference>
<evidence type="ECO:0000313" key="3">
    <source>
        <dbReference type="EMBL" id="MBD1386231.1"/>
    </source>
</evidence>
<evidence type="ECO:0000259" key="2">
    <source>
        <dbReference type="Pfam" id="PF00534"/>
    </source>
</evidence>
<dbReference type="Proteomes" id="UP000618754">
    <property type="component" value="Unassembled WGS sequence"/>
</dbReference>
<evidence type="ECO:0000256" key="1">
    <source>
        <dbReference type="ARBA" id="ARBA00022679"/>
    </source>
</evidence>
<dbReference type="InterPro" id="IPR001296">
    <property type="entry name" value="Glyco_trans_1"/>
</dbReference>
<gene>
    <name evidence="3" type="ORF">IDJ75_13175</name>
</gene>
<keyword evidence="4" id="KW-1185">Reference proteome</keyword>
<accession>A0ABR7X6P6</accession>
<dbReference type="EMBL" id="JACWMW010000002">
    <property type="protein sequence ID" value="MBD1386231.1"/>
    <property type="molecule type" value="Genomic_DNA"/>
</dbReference>
<proteinExistence type="predicted"/>
<reference evidence="3 4" key="1">
    <citation type="submission" date="2020-09" db="EMBL/GenBank/DDBJ databases">
        <title>Novel species of Mucilaginibacter isolated from a glacier on the Tibetan Plateau.</title>
        <authorList>
            <person name="Liu Q."/>
            <person name="Xin Y.-H."/>
        </authorList>
    </citation>
    <scope>NUCLEOTIDE SEQUENCE [LARGE SCALE GENOMIC DNA]</scope>
    <source>
        <strain evidence="3 4">CGMCC 1.13878</strain>
    </source>
</reference>
<dbReference type="RefSeq" id="WP_191176045.1">
    <property type="nucleotide sequence ID" value="NZ_JACWMW010000002.1"/>
</dbReference>
<dbReference type="PANTHER" id="PTHR46401:SF2">
    <property type="entry name" value="GLYCOSYLTRANSFERASE WBBK-RELATED"/>
    <property type="match status" value="1"/>
</dbReference>
<feature type="domain" description="Glycosyl transferase family 1" evidence="2">
    <location>
        <begin position="225"/>
        <end position="365"/>
    </location>
</feature>
<dbReference type="PANTHER" id="PTHR46401">
    <property type="entry name" value="GLYCOSYLTRANSFERASE WBBK-RELATED"/>
    <property type="match status" value="1"/>
</dbReference>
<comment type="caution">
    <text evidence="3">The sequence shown here is derived from an EMBL/GenBank/DDBJ whole genome shotgun (WGS) entry which is preliminary data.</text>
</comment>
<protein>
    <submittedName>
        <fullName evidence="3">Glycosyltransferase family 4 protein</fullName>
    </submittedName>
</protein>
<evidence type="ECO:0000313" key="4">
    <source>
        <dbReference type="Proteomes" id="UP000618754"/>
    </source>
</evidence>
<sequence length="399" mass="45379">MKKKILIFGYLPKDKGGKQETGLATGIFDLHNAIAGLETDYDILFASTDISTTSTISNLKVTGWNKSNLLKWMLKNPFKFLVLAYRAFYLKLFFRQPFSRGVGYFLFFQSLTDSFNPDIIHFHGARWGLYGNYVFGGKSKKVLRIHGMNGYDENIDDYLSFRKIEKFLFTKSTYQLITFVATDVMNDFQIKYGNPVCRAVSILNGYNQEVFYFDDNIVKDVSFIKLLTFSTVYSRKGQLNVMKAIVKANLTKQITYTCIGNADAAYLKEIVKLSAENDVKFDHISYLPQNQLKDYIGKADFMILPSTSEGFGKVYIESIACGTPVMLPAELPLAKEPGILNQTNAIVLKDGSVEEIANVLERIGERKFDRSEVASSVIQLQWDNLALKYVGEYDRLMYN</sequence>